<accession>E6LES3</accession>
<dbReference type="STRING" id="888064.HMPREF9088_0863"/>
<dbReference type="Proteomes" id="UP000010296">
    <property type="component" value="Unassembled WGS sequence"/>
</dbReference>
<keyword evidence="2" id="KW-1185">Reference proteome</keyword>
<reference evidence="1 2" key="1">
    <citation type="submission" date="2010-12" db="EMBL/GenBank/DDBJ databases">
        <authorList>
            <person name="Muzny D."/>
            <person name="Qin X."/>
            <person name="Deng J."/>
            <person name="Jiang H."/>
            <person name="Liu Y."/>
            <person name="Qu J."/>
            <person name="Song X.-Z."/>
            <person name="Zhang L."/>
            <person name="Thornton R."/>
            <person name="Coyle M."/>
            <person name="Francisco L."/>
            <person name="Jackson L."/>
            <person name="Javaid M."/>
            <person name="Korchina V."/>
            <person name="Kovar C."/>
            <person name="Mata R."/>
            <person name="Mathew T."/>
            <person name="Ngo R."/>
            <person name="Nguyen L."/>
            <person name="Nguyen N."/>
            <person name="Okwuonu G."/>
            <person name="Ongeri F."/>
            <person name="Pham C."/>
            <person name="Simmons D."/>
            <person name="Wilczek-Boney K."/>
            <person name="Hale W."/>
            <person name="Jakkamsetti A."/>
            <person name="Pham P."/>
            <person name="Ruth R."/>
            <person name="San Lucas F."/>
            <person name="Warren J."/>
            <person name="Zhang J."/>
            <person name="Zhao Z."/>
            <person name="Zhou C."/>
            <person name="Zhu D."/>
            <person name="Lee S."/>
            <person name="Bess C."/>
            <person name="Blankenburg K."/>
            <person name="Forbes L."/>
            <person name="Fu Q."/>
            <person name="Gubbala S."/>
            <person name="Hirani K."/>
            <person name="Jayaseelan J.C."/>
            <person name="Lara F."/>
            <person name="Munidasa M."/>
            <person name="Palculict T."/>
            <person name="Patil S."/>
            <person name="Pu L.-L."/>
            <person name="Saada N."/>
            <person name="Tang L."/>
            <person name="Weissenberger G."/>
            <person name="Zhu Y."/>
            <person name="Hemphill L."/>
            <person name="Shang Y."/>
            <person name="Youmans B."/>
            <person name="Ayvaz T."/>
            <person name="Ross M."/>
            <person name="Santibanez J."/>
            <person name="Aqrawi P."/>
            <person name="Gross S."/>
            <person name="Joshi V."/>
            <person name="Fowler G."/>
            <person name="Nazareth L."/>
            <person name="Reid J."/>
            <person name="Worley K."/>
            <person name="Petrosino J."/>
            <person name="Highlander S."/>
            <person name="Gibbs R."/>
        </authorList>
    </citation>
    <scope>NUCLEOTIDE SEQUENCE [LARGE SCALE GENOMIC DNA]</scope>
    <source>
        <strain evidence="2">DSM 15952 / CCUG 50447 / LMG 22039 / TP 1.5</strain>
    </source>
</reference>
<comment type="caution">
    <text evidence="1">The sequence shown here is derived from an EMBL/GenBank/DDBJ whole genome shotgun (WGS) entry which is preliminary data.</text>
</comment>
<sequence>MENREFQIVLVSERRKFYATDSCTHSTLFQPIKTKTKFKIKGEIHMSNKLMIQKGTSISLNDSETVNLASLRFDLKQFKLPQRFVVAKSDIQMRMEREQNHVGERVETGLMTLTFKVYDRAFVELVLNNGGTELGSPITIVVEHQEELPILDNYEDGELIPIRFTGLNVYPRKIQKKSFVGEGQPMIDTWQFAALKISATSYQLGEANEPNTPAK</sequence>
<proteinExistence type="predicted"/>
<gene>
    <name evidence="1" type="ORF">HMPREF9088_0863</name>
</gene>
<dbReference type="HOGENOM" id="CLU_111504_0_0_9"/>
<dbReference type="EMBL" id="AEPV01000033">
    <property type="protein sequence ID" value="EFU74274.1"/>
    <property type="molecule type" value="Genomic_DNA"/>
</dbReference>
<evidence type="ECO:0000313" key="2">
    <source>
        <dbReference type="Proteomes" id="UP000010296"/>
    </source>
</evidence>
<name>E6LES3_ENTI1</name>
<protein>
    <submittedName>
        <fullName evidence="1">Uncharacterized protein</fullName>
    </submittedName>
</protein>
<dbReference type="AlphaFoldDB" id="E6LES3"/>
<evidence type="ECO:0000313" key="1">
    <source>
        <dbReference type="EMBL" id="EFU74274.1"/>
    </source>
</evidence>
<dbReference type="eggNOG" id="ENOG5031WAX">
    <property type="taxonomic scope" value="Bacteria"/>
</dbReference>
<organism evidence="1 2">
    <name type="scientific">Enterococcus italicus (strain DSM 15952 / CCUG 50447 / LMG 22039 / TP 1.5)</name>
    <dbReference type="NCBI Taxonomy" id="888064"/>
    <lineage>
        <taxon>Bacteria</taxon>
        <taxon>Bacillati</taxon>
        <taxon>Bacillota</taxon>
        <taxon>Bacilli</taxon>
        <taxon>Lactobacillales</taxon>
        <taxon>Enterococcaceae</taxon>
        <taxon>Enterococcus</taxon>
    </lineage>
</organism>